<accession>A0A7R8W4N1</accession>
<dbReference type="SUPFAM" id="SSF48065">
    <property type="entry name" value="DBL homology domain (DH-domain)"/>
    <property type="match status" value="1"/>
</dbReference>
<dbReference type="InterPro" id="IPR047271">
    <property type="entry name" value="Ephexin-like"/>
</dbReference>
<evidence type="ECO:0000313" key="2">
    <source>
        <dbReference type="EMBL" id="CAD7222115.1"/>
    </source>
</evidence>
<dbReference type="Gene3D" id="1.20.900.10">
    <property type="entry name" value="Dbl homology (DH) domain"/>
    <property type="match status" value="1"/>
</dbReference>
<dbReference type="SMART" id="SM00233">
    <property type="entry name" value="PH"/>
    <property type="match status" value="1"/>
</dbReference>
<evidence type="ECO:0000256" key="1">
    <source>
        <dbReference type="SAM" id="MobiDB-lite"/>
    </source>
</evidence>
<proteinExistence type="predicted"/>
<protein>
    <submittedName>
        <fullName evidence="2">Uncharacterized protein</fullName>
    </submittedName>
</protein>
<dbReference type="CDD" id="cd01221">
    <property type="entry name" value="PH_ephexin"/>
    <property type="match status" value="1"/>
</dbReference>
<feature type="compositionally biased region" description="Low complexity" evidence="1">
    <location>
        <begin position="249"/>
        <end position="258"/>
    </location>
</feature>
<dbReference type="PANTHER" id="PTHR12845:SF5">
    <property type="entry name" value="EPHEXIN, ISOFORM D"/>
    <property type="match status" value="1"/>
</dbReference>
<dbReference type="Gene3D" id="2.30.29.30">
    <property type="entry name" value="Pleckstrin-homology domain (PH domain)/Phosphotyrosine-binding domain (PTB)"/>
    <property type="match status" value="1"/>
</dbReference>
<dbReference type="InterPro" id="IPR001452">
    <property type="entry name" value="SH3_domain"/>
</dbReference>
<feature type="compositionally biased region" description="Low complexity" evidence="1">
    <location>
        <begin position="704"/>
        <end position="761"/>
    </location>
</feature>
<dbReference type="GO" id="GO:0005085">
    <property type="term" value="F:guanyl-nucleotide exchange factor activity"/>
    <property type="evidence" value="ECO:0007669"/>
    <property type="project" value="InterPro"/>
</dbReference>
<feature type="region of interest" description="Disordered" evidence="1">
    <location>
        <begin position="239"/>
        <end position="258"/>
    </location>
</feature>
<feature type="compositionally biased region" description="Pro residues" evidence="1">
    <location>
        <begin position="599"/>
        <end position="610"/>
    </location>
</feature>
<gene>
    <name evidence="2" type="ORF">CTOB1V02_LOCUS132</name>
</gene>
<dbReference type="OrthoDB" id="27593at2759"/>
<dbReference type="InterPro" id="IPR011993">
    <property type="entry name" value="PH-like_dom_sf"/>
</dbReference>
<dbReference type="InterPro" id="IPR036028">
    <property type="entry name" value="SH3-like_dom_sf"/>
</dbReference>
<dbReference type="InterPro" id="IPR000219">
    <property type="entry name" value="DH_dom"/>
</dbReference>
<dbReference type="InterPro" id="IPR035899">
    <property type="entry name" value="DBL_dom_sf"/>
</dbReference>
<dbReference type="InterPro" id="IPR047270">
    <property type="entry name" value="PH_ephexin"/>
</dbReference>
<dbReference type="CDD" id="cd00160">
    <property type="entry name" value="RhoGEF"/>
    <property type="match status" value="1"/>
</dbReference>
<dbReference type="Gene3D" id="2.30.30.40">
    <property type="entry name" value="SH3 Domains"/>
    <property type="match status" value="1"/>
</dbReference>
<organism evidence="2">
    <name type="scientific">Cyprideis torosa</name>
    <dbReference type="NCBI Taxonomy" id="163714"/>
    <lineage>
        <taxon>Eukaryota</taxon>
        <taxon>Metazoa</taxon>
        <taxon>Ecdysozoa</taxon>
        <taxon>Arthropoda</taxon>
        <taxon>Crustacea</taxon>
        <taxon>Oligostraca</taxon>
        <taxon>Ostracoda</taxon>
        <taxon>Podocopa</taxon>
        <taxon>Podocopida</taxon>
        <taxon>Cytherocopina</taxon>
        <taxon>Cytheroidea</taxon>
        <taxon>Cytherideidae</taxon>
        <taxon>Cyprideis</taxon>
    </lineage>
</organism>
<dbReference type="SUPFAM" id="SSF50044">
    <property type="entry name" value="SH3-domain"/>
    <property type="match status" value="1"/>
</dbReference>
<dbReference type="PROSITE" id="PS50002">
    <property type="entry name" value="SH3"/>
    <property type="match status" value="1"/>
</dbReference>
<name>A0A7R8W4N1_9CRUS</name>
<dbReference type="PANTHER" id="PTHR12845">
    <property type="entry name" value="GUANINE NUCLEOTIDE EXCHANGE FACTOR"/>
    <property type="match status" value="1"/>
</dbReference>
<feature type="region of interest" description="Disordered" evidence="1">
    <location>
        <begin position="387"/>
        <end position="488"/>
    </location>
</feature>
<dbReference type="Pfam" id="PF00621">
    <property type="entry name" value="RhoGEF"/>
    <property type="match status" value="1"/>
</dbReference>
<feature type="compositionally biased region" description="Polar residues" evidence="1">
    <location>
        <begin position="685"/>
        <end position="703"/>
    </location>
</feature>
<dbReference type="Pfam" id="PF07653">
    <property type="entry name" value="SH3_2"/>
    <property type="match status" value="1"/>
</dbReference>
<sequence>MSNWPAVCIPICLGDGEGKIYGCPVRTDADLLRKEGFVPPHEFLARNFVEMIQILMTPSVSFVHVFGCSSVLKVILLDGTVSSTITIPRPRLPRQQSWAPGSVVDSVSPLKSTGVGNSGMMTNLEIKRRIALESLRERPPLGPPFSLFGVPRLSRNPSSVTSSSGGGRGGGCSCRTETQSVTSWDSSWTWSDEDDGSMSYSYVDAPTAIRSANSDCNPEVFVSTTDTLSRIYLGQSAIFKEPPPKKKPSTSSTSRNTSSLRSATMYGCPRTIRKCSGTYSCVNEFACDMPKKKKELGPAVLQKYSPRLEEDWKAWRDHWEIQEVTVWVDSSHSPTPSHLTKGDPSSVIVIRDPGPVTRLLLSCFSAHADGGGSNTSTDDDHHYESLYDVISPPSSENVGRPSGSPGRHASPAKSNPATPKPKLSESANEKIRKLRRNWSLTKSDIRQGLSRMRKRQQGGTTPVDDSVTAVPAPATGKDQVTSEASDVKHKTWSIKSKFRRKSIAPVSGGKVGGNRKGALGVSANSVSAPQIGSSTFYLTLTLSGDASSSSPASPEVTDASTCPPKTPSSPLLAPTTYATPPPKSILNCDNKSSPKSPSSAPPSHPPPAPPSTTASEYRVPATGVRKVSFPPSLPSNAIYAPGSTTSSVGKKISRPKTSPPPPPTNLPPKRVLSYPPPTASPTTANKHCSSSDSGFSSVECSQNASASGASASSSNNSDAASSEDGSTRGSTRRTTWDIGTRTSSSDQSSSSTLWLRSRSGGDSTGGGDGGTLSPTDEEVFHSSSTFLEDEPLYQFYNASTLLAEYPPHADYEEIPEGVLSDSVHPVAAKVEDTPLVASHSSAMDLVTQDGPQRTFWRDAPQVRNSGIIGRISQKERELQEAIFEVITSEASYLKSLNVLVDHFIAGLGKKAIPEKDIRDLFSDIIPVRDASARFLEDLERRWQEDVYIRSINDIIISHSASNFDVYVKFCSNQIHRQKRISELESSLPLFKEELTRLESDPRCKKLPMNSFLMLPMQRITRLPILVNAILSKVQQGSEEHAQCRRAMDMLNQVAQNCNEGARKREQEVEMLQLSSRIEFGDGRPYFPISSSSRHLVKKGSLCRLMWANSDTHRRTGKRPQKQTLYLFLFNDVLLITKRKGTGSEETYNVVDFCNRNAVMARTHQDDLPGRLPEGTCHLVRFILLKNWEDKTAEYIFACSAENDQMRWVEAMTSRTDAEDVITYQDWDCPKVRVTKHYKPREEDELSLTEGEVVSVLQKSKDQWFHGERERDGKRGWFPAAYSQEIPSEHVRARNLHNRFKVLENLGHSFTQFNGKEKK</sequence>
<feature type="region of interest" description="Disordered" evidence="1">
    <location>
        <begin position="544"/>
        <end position="777"/>
    </location>
</feature>
<dbReference type="SMART" id="SM00326">
    <property type="entry name" value="SH3"/>
    <property type="match status" value="1"/>
</dbReference>
<dbReference type="SMART" id="SM00325">
    <property type="entry name" value="RhoGEF"/>
    <property type="match status" value="1"/>
</dbReference>
<dbReference type="EMBL" id="OB660028">
    <property type="protein sequence ID" value="CAD7222115.1"/>
    <property type="molecule type" value="Genomic_DNA"/>
</dbReference>
<dbReference type="PROSITE" id="PS50010">
    <property type="entry name" value="DH_2"/>
    <property type="match status" value="1"/>
</dbReference>
<reference evidence="2" key="1">
    <citation type="submission" date="2020-11" db="EMBL/GenBank/DDBJ databases">
        <authorList>
            <person name="Tran Van P."/>
        </authorList>
    </citation>
    <scope>NUCLEOTIDE SEQUENCE</scope>
</reference>
<dbReference type="InterPro" id="IPR001849">
    <property type="entry name" value="PH_domain"/>
</dbReference>
<feature type="region of interest" description="Disordered" evidence="1">
    <location>
        <begin position="155"/>
        <end position="177"/>
    </location>
</feature>
<dbReference type="SUPFAM" id="SSF50729">
    <property type="entry name" value="PH domain-like"/>
    <property type="match status" value="1"/>
</dbReference>
<feature type="compositionally biased region" description="Pro residues" evidence="1">
    <location>
        <begin position="657"/>
        <end position="666"/>
    </location>
</feature>